<protein>
    <submittedName>
        <fullName evidence="3">Rhamnosyltransferase I, subunit B</fullName>
    </submittedName>
</protein>
<dbReference type="GO" id="GO:0005975">
    <property type="term" value="P:carbohydrate metabolic process"/>
    <property type="evidence" value="ECO:0007669"/>
    <property type="project" value="InterPro"/>
</dbReference>
<organism evidence="3 5">
    <name type="scientific">Burkholderia thailandensis (strain ATCC 700388 / DSM 13276 / CCUG 48851 / CIP 106301 / E264)</name>
    <dbReference type="NCBI Taxonomy" id="271848"/>
    <lineage>
        <taxon>Bacteria</taxon>
        <taxon>Pseudomonadati</taxon>
        <taxon>Pseudomonadota</taxon>
        <taxon>Betaproteobacteria</taxon>
        <taxon>Burkholderiales</taxon>
        <taxon>Burkholderiaceae</taxon>
        <taxon>Burkholderia</taxon>
        <taxon>pseudomallei group</taxon>
    </lineage>
</organism>
<gene>
    <name evidence="4" type="ordered locus">BTH_II1076</name>
    <name evidence="3" type="ordered locus">BTH_II1880</name>
</gene>
<dbReference type="PANTHER" id="PTHR48050:SF13">
    <property type="entry name" value="STEROL 3-BETA-GLUCOSYLTRANSFERASE UGT80A2"/>
    <property type="match status" value="1"/>
</dbReference>
<dbReference type="EMBL" id="CP000085">
    <property type="protein sequence ID" value="ABC34429.1"/>
    <property type="molecule type" value="Genomic_DNA"/>
</dbReference>
<dbReference type="KEGG" id="bte:BTH_II1880"/>
<reference evidence="3 5" key="1">
    <citation type="journal article" date="2005" name="BMC Genomics">
        <title>Bacterial genome adaptation to niches: divergence of the potential virulence genes in three Burkholderia species of different survival strategies.</title>
        <authorList>
            <person name="Kim H.S."/>
            <person name="Schell M.A."/>
            <person name="Yu Y."/>
            <person name="Ulrich R.L."/>
            <person name="Sarria S.H."/>
            <person name="Nierman W.C."/>
            <person name="DeShazer D."/>
        </authorList>
    </citation>
    <scope>NUCLEOTIDE SEQUENCE [LARGE SCALE GENOMIC DNA]</scope>
    <source>
        <strain evidence="5">ATCC 700388 / DSM 13276 / CCUG 48851 / CIP 106301 / E264</strain>
        <strain evidence="3">E264</strain>
    </source>
</reference>
<dbReference type="InterPro" id="IPR050426">
    <property type="entry name" value="Glycosyltransferase_28"/>
</dbReference>
<dbReference type="GO" id="GO:0016758">
    <property type="term" value="F:hexosyltransferase activity"/>
    <property type="evidence" value="ECO:0007669"/>
    <property type="project" value="InterPro"/>
</dbReference>
<evidence type="ECO:0000313" key="3">
    <source>
        <dbReference type="EMBL" id="ABC34429.1"/>
    </source>
</evidence>
<dbReference type="InterPro" id="IPR010610">
    <property type="entry name" value="EryCIII-like_C"/>
</dbReference>
<evidence type="ECO:0000259" key="1">
    <source>
        <dbReference type="Pfam" id="PF03033"/>
    </source>
</evidence>
<evidence type="ECO:0000313" key="5">
    <source>
        <dbReference type="Proteomes" id="UP000001930"/>
    </source>
</evidence>
<dbReference type="Pfam" id="PF03033">
    <property type="entry name" value="Glyco_transf_28"/>
    <property type="match status" value="1"/>
</dbReference>
<reference evidence="3" key="2">
    <citation type="submission" date="2005-07" db="EMBL/GenBank/DDBJ databases">
        <authorList>
            <person name="Fraser C.M."/>
            <person name="Casjens S."/>
            <person name="Huang W.M."/>
            <person name="Sutton G.G."/>
            <person name="Clayton R.A."/>
            <person name="Lathigra R."/>
            <person name="White O."/>
            <person name="Ketchum K.A."/>
            <person name="Palmer N."/>
            <person name="Dodson R."/>
            <person name="Hickey E.K."/>
            <person name="Gwinn M."/>
            <person name="Dougherty B."/>
            <person name="Fleischmann R.D."/>
            <person name="Richardson D."/>
            <person name="Peterson J."/>
            <person name="Kerlavage A.R."/>
            <person name="Quackenbush J."/>
            <person name="Salzberg S."/>
            <person name="Hanson M."/>
            <person name="van-Vugt R."/>
            <person name="Adams M.D."/>
            <person name="Gocayne J.D."/>
            <person name="Weidman J."/>
            <person name="Utterback T."/>
            <person name="Watthey L."/>
            <person name="McDonald L."/>
            <person name="Artiach P."/>
            <person name="Bowman C."/>
            <person name="Garland S."/>
            <person name="Fujii C."/>
            <person name="Cotton M.D."/>
            <person name="Horst K."/>
            <person name="Tomb J.-F."/>
            <person name="Roberts K."/>
            <person name="Hatch B."/>
            <person name="Smith H.O."/>
            <person name="Venter J.C."/>
        </authorList>
    </citation>
    <scope>NUCLEOTIDE SEQUENCE</scope>
    <source>
        <strain evidence="3">E264</strain>
    </source>
</reference>
<dbReference type="HOGENOM" id="CLU_000537_8_0_4"/>
<sequence>MTEAFASRARCSAAALAAGGRAPAGDGRSGSNRAAANGSVDCRAGWNDEAMAKVIVTAIGSAGDVHPLLGVSRALSARGHEVVFCTHAPFEAAVRASGFAFVPVGTAEDYVRAMADPALWDPRTSFKTLWRVIAPVVRPHFEVLRALSDADTVLVGTLWAFSARLMQERFGTRYVSVQVSPSTLLSAHAPPTHKRLTIPKGLPLAVKAGLMTLIERQVLDRVCGPELNAARQALGLAPAKRILGRWLHSTDGVLCLFPSWFAPAQPDWPANHLQSGFPLFNDAGPAQADAELEAFVASGEAPVVFTAGSTLVDGRTYEHAVTQVLQATGVRGILLAPDAPDAPAASDGAALLKRRYVPLAALLPRCRALVHHGGIGTASLAYAAGVPQVVTPFAHDQFDNAQRVAASGCGVRLDAPVRGEPLARALAQVLGDAAMAARCAQVRARMAAEPNGCDAAARFIERFAPGVAARRAQPA</sequence>
<dbReference type="Proteomes" id="UP000001930">
    <property type="component" value="Chromosome II"/>
</dbReference>
<dbReference type="CAZy" id="GT1">
    <property type="family name" value="Glycosyltransferase Family 1"/>
</dbReference>
<evidence type="ECO:0000259" key="2">
    <source>
        <dbReference type="Pfam" id="PF06722"/>
    </source>
</evidence>
<dbReference type="KEGG" id="bte:BTH_II1076"/>
<name>Q2T425_BURTA</name>
<dbReference type="Pfam" id="PF06722">
    <property type="entry name" value="EryCIII-like_C"/>
    <property type="match status" value="1"/>
</dbReference>
<dbReference type="InterPro" id="IPR004276">
    <property type="entry name" value="GlycoTrans_28_N"/>
</dbReference>
<dbReference type="AlphaFoldDB" id="Q2T425"/>
<dbReference type="CDD" id="cd03784">
    <property type="entry name" value="GT1_Gtf-like"/>
    <property type="match status" value="1"/>
</dbReference>
<evidence type="ECO:0000313" key="4">
    <source>
        <dbReference type="EMBL" id="ABC35399.1"/>
    </source>
</evidence>
<dbReference type="PANTHER" id="PTHR48050">
    <property type="entry name" value="STEROL 3-BETA-GLUCOSYLTRANSFERASE"/>
    <property type="match status" value="1"/>
</dbReference>
<feature type="domain" description="Glycosyltransferase family 28 N-terminal" evidence="1">
    <location>
        <begin position="54"/>
        <end position="185"/>
    </location>
</feature>
<proteinExistence type="predicted"/>
<dbReference type="GO" id="GO:0008194">
    <property type="term" value="F:UDP-glycosyltransferase activity"/>
    <property type="evidence" value="ECO:0007669"/>
    <property type="project" value="InterPro"/>
</dbReference>
<accession>Q2T425</accession>
<dbReference type="Gene3D" id="3.40.50.2000">
    <property type="entry name" value="Glycogen Phosphorylase B"/>
    <property type="match status" value="2"/>
</dbReference>
<dbReference type="EMBL" id="CP000085">
    <property type="protein sequence ID" value="ABC35399.1"/>
    <property type="molecule type" value="Genomic_DNA"/>
</dbReference>
<feature type="domain" description="Erythromycin biosynthesis protein CIII-like C-terminal" evidence="2">
    <location>
        <begin position="355"/>
        <end position="460"/>
    </location>
</feature>
<dbReference type="InterPro" id="IPR002213">
    <property type="entry name" value="UDP_glucos_trans"/>
</dbReference>
<dbReference type="SUPFAM" id="SSF53756">
    <property type="entry name" value="UDP-Glycosyltransferase/glycogen phosphorylase"/>
    <property type="match status" value="1"/>
</dbReference>
<dbReference type="GO" id="GO:0033072">
    <property type="term" value="P:vancomycin biosynthetic process"/>
    <property type="evidence" value="ECO:0007669"/>
    <property type="project" value="UniProtKB-ARBA"/>
</dbReference>
<keyword evidence="5" id="KW-1185">Reference proteome</keyword>
<dbReference type="SMR" id="Q2T425"/>